<feature type="compositionally biased region" description="Basic and acidic residues" evidence="1">
    <location>
        <begin position="1"/>
        <end position="11"/>
    </location>
</feature>
<dbReference type="EMBL" id="MG189906">
    <property type="protein sequence ID" value="ATS92375.1"/>
    <property type="molecule type" value="Genomic_DNA"/>
</dbReference>
<feature type="compositionally biased region" description="Polar residues" evidence="1">
    <location>
        <begin position="12"/>
        <end position="22"/>
    </location>
</feature>
<protein>
    <submittedName>
        <fullName evidence="2">Uncharacterized protein</fullName>
    </submittedName>
</protein>
<reference evidence="3" key="1">
    <citation type="submission" date="2017-10" db="EMBL/GenBank/DDBJ databases">
        <authorList>
            <person name="Peters D.L."/>
        </authorList>
    </citation>
    <scope>NUCLEOTIDE SEQUENCE [LARGE SCALE GENOMIC DNA]</scope>
</reference>
<organism evidence="2 3">
    <name type="scientific">Stenotrophomonas phage vB_SmaS_DLP_5</name>
    <dbReference type="NCBI Taxonomy" id="2044561"/>
    <lineage>
        <taxon>Viruses</taxon>
        <taxon>Duplodnaviria</taxon>
        <taxon>Heunggongvirae</taxon>
        <taxon>Uroviricota</taxon>
        <taxon>Caudoviricetes</taxon>
        <taxon>Delepquintavirus</taxon>
        <taxon>Delepquintavirus DLP5</taxon>
    </lineage>
</organism>
<evidence type="ECO:0000313" key="2">
    <source>
        <dbReference type="EMBL" id="ATS92375.1"/>
    </source>
</evidence>
<dbReference type="Proteomes" id="UP000241675">
    <property type="component" value="Segment"/>
</dbReference>
<gene>
    <name evidence="2" type="ORF">DLP05_134</name>
</gene>
<accession>A0A2D2W2K9</accession>
<reference evidence="2 3" key="2">
    <citation type="submission" date="2017-11" db="EMBL/GenBank/DDBJ databases">
        <title>Lysogenic conversion of Stenotrophomonas maltophilia by temperate phage DLP4.</title>
        <authorList>
            <person name="Dennis J."/>
            <person name="Stothard P."/>
        </authorList>
    </citation>
    <scope>NUCLEOTIDE SEQUENCE [LARGE SCALE GENOMIC DNA]</scope>
</reference>
<evidence type="ECO:0000313" key="3">
    <source>
        <dbReference type="Proteomes" id="UP000241675"/>
    </source>
</evidence>
<keyword evidence="3" id="KW-1185">Reference proteome</keyword>
<proteinExistence type="predicted"/>
<name>A0A2D2W2K9_9CAUD</name>
<evidence type="ECO:0000256" key="1">
    <source>
        <dbReference type="SAM" id="MobiDB-lite"/>
    </source>
</evidence>
<sequence length="97" mass="10894">MPVSFKQREPVQQDSVQSIAPEQMSRQQLIAAMMEDRLDPACSIRPVMQNLLLNGHKGFNNMSDAELLDEVLNMGTFPEEERILPKSQASILPVNKA</sequence>
<feature type="region of interest" description="Disordered" evidence="1">
    <location>
        <begin position="1"/>
        <end position="22"/>
    </location>
</feature>